<keyword evidence="4 8" id="KW-0732">Signal</keyword>
<feature type="compositionally biased region" description="Pro residues" evidence="6">
    <location>
        <begin position="501"/>
        <end position="510"/>
    </location>
</feature>
<evidence type="ECO:0000256" key="7">
    <source>
        <dbReference type="SAM" id="Phobius"/>
    </source>
</evidence>
<evidence type="ECO:0000256" key="1">
    <source>
        <dbReference type="ARBA" id="ARBA00004168"/>
    </source>
</evidence>
<dbReference type="InterPro" id="IPR011252">
    <property type="entry name" value="Fibrogen-bd_dom1"/>
</dbReference>
<feature type="domain" description="SDR-like Ig" evidence="9">
    <location>
        <begin position="69"/>
        <end position="147"/>
    </location>
</feature>
<evidence type="ECO:0000259" key="9">
    <source>
        <dbReference type="Pfam" id="PF17961"/>
    </source>
</evidence>
<feature type="signal peptide" evidence="8">
    <location>
        <begin position="1"/>
        <end position="42"/>
    </location>
</feature>
<keyword evidence="3" id="KW-0964">Secreted</keyword>
<keyword evidence="7" id="KW-0812">Transmembrane</keyword>
<dbReference type="EMBL" id="AP025017">
    <property type="protein sequence ID" value="BDA63570.1"/>
    <property type="molecule type" value="Genomic_DNA"/>
</dbReference>
<feature type="domain" description="DUF5979" evidence="10">
    <location>
        <begin position="372"/>
        <end position="496"/>
    </location>
</feature>
<evidence type="ECO:0000313" key="12">
    <source>
        <dbReference type="EMBL" id="BDA63570.1"/>
    </source>
</evidence>
<evidence type="ECO:0000256" key="4">
    <source>
        <dbReference type="ARBA" id="ARBA00022729"/>
    </source>
</evidence>
<feature type="chain" id="PRO_5046332824" description="Peptidase" evidence="8">
    <location>
        <begin position="43"/>
        <end position="605"/>
    </location>
</feature>
<dbReference type="Pfam" id="PF19407">
    <property type="entry name" value="DUF5979"/>
    <property type="match status" value="1"/>
</dbReference>
<dbReference type="Gene3D" id="2.60.40.1280">
    <property type="match status" value="1"/>
</dbReference>
<feature type="region of interest" description="Disordered" evidence="6">
    <location>
        <begin position="496"/>
        <end position="576"/>
    </location>
</feature>
<evidence type="ECO:0000256" key="2">
    <source>
        <dbReference type="ARBA" id="ARBA00022512"/>
    </source>
</evidence>
<evidence type="ECO:0000256" key="6">
    <source>
        <dbReference type="SAM" id="MobiDB-lite"/>
    </source>
</evidence>
<feature type="transmembrane region" description="Helical" evidence="7">
    <location>
        <begin position="581"/>
        <end position="600"/>
    </location>
</feature>
<evidence type="ECO:0000256" key="8">
    <source>
        <dbReference type="SAM" id="SignalP"/>
    </source>
</evidence>
<dbReference type="InterPro" id="IPR046022">
    <property type="entry name" value="DUF5979"/>
</dbReference>
<name>A0ABM7U7U5_9ACTO</name>
<dbReference type="Proteomes" id="UP000824496">
    <property type="component" value="Chromosome"/>
</dbReference>
<accession>A0ABM7U7U5</accession>
<evidence type="ECO:0000259" key="10">
    <source>
        <dbReference type="Pfam" id="PF19407"/>
    </source>
</evidence>
<feature type="compositionally biased region" description="Low complexity" evidence="6">
    <location>
        <begin position="511"/>
        <end position="564"/>
    </location>
</feature>
<evidence type="ECO:0000259" key="11">
    <source>
        <dbReference type="Pfam" id="PF25548"/>
    </source>
</evidence>
<organism evidence="12 13">
    <name type="scientific">Actinomyces capricornis</name>
    <dbReference type="NCBI Taxonomy" id="2755559"/>
    <lineage>
        <taxon>Bacteria</taxon>
        <taxon>Bacillati</taxon>
        <taxon>Actinomycetota</taxon>
        <taxon>Actinomycetes</taxon>
        <taxon>Actinomycetales</taxon>
        <taxon>Actinomycetaceae</taxon>
        <taxon>Actinomyces</taxon>
    </lineage>
</organism>
<keyword evidence="7" id="KW-0472">Membrane</keyword>
<dbReference type="RefSeq" id="WP_223910458.1">
    <property type="nucleotide sequence ID" value="NZ_AP025017.1"/>
</dbReference>
<keyword evidence="2" id="KW-0134">Cell wall</keyword>
<protein>
    <recommendedName>
        <fullName evidence="14">Peptidase</fullName>
    </recommendedName>
</protein>
<dbReference type="InterPro" id="IPR041171">
    <property type="entry name" value="SDR_Ig"/>
</dbReference>
<gene>
    <name evidence="12" type="ORF">MANAM107_04040</name>
</gene>
<dbReference type="InterPro" id="IPR008966">
    <property type="entry name" value="Adhesion_dom_sf"/>
</dbReference>
<keyword evidence="5" id="KW-0572">Peptidoglycan-anchor</keyword>
<keyword evidence="7" id="KW-1133">Transmembrane helix</keyword>
<reference evidence="12 13" key="1">
    <citation type="submission" date="2021-08" db="EMBL/GenBank/DDBJ databases">
        <title>Whole genome sequence of novel Actinomyces species strain MAS-1.</title>
        <authorList>
            <person name="Saito M."/>
            <person name="Kuwahara N."/>
            <person name="Takizawa T."/>
            <person name="Gotouda H."/>
            <person name="Ochiai T."/>
        </authorList>
    </citation>
    <scope>NUCLEOTIDE SEQUENCE [LARGE SCALE GENOMIC DNA]</scope>
    <source>
        <strain evidence="12 13">MAS-1</strain>
    </source>
</reference>
<dbReference type="InterPro" id="IPR057686">
    <property type="entry name" value="DUF7926"/>
</dbReference>
<evidence type="ECO:0008006" key="14">
    <source>
        <dbReference type="Google" id="ProtNLM"/>
    </source>
</evidence>
<evidence type="ECO:0000256" key="5">
    <source>
        <dbReference type="ARBA" id="ARBA00023088"/>
    </source>
</evidence>
<keyword evidence="13" id="KW-1185">Reference proteome</keyword>
<dbReference type="Pfam" id="PF25548">
    <property type="entry name" value="DUF7926"/>
    <property type="match status" value="1"/>
</dbReference>
<dbReference type="SUPFAM" id="SSF49401">
    <property type="entry name" value="Bacterial adhesins"/>
    <property type="match status" value="2"/>
</dbReference>
<feature type="domain" description="DUF7926" evidence="11">
    <location>
        <begin position="198"/>
        <end position="368"/>
    </location>
</feature>
<proteinExistence type="predicted"/>
<evidence type="ECO:0000313" key="13">
    <source>
        <dbReference type="Proteomes" id="UP000824496"/>
    </source>
</evidence>
<evidence type="ECO:0000256" key="3">
    <source>
        <dbReference type="ARBA" id="ARBA00022525"/>
    </source>
</evidence>
<dbReference type="Pfam" id="PF17961">
    <property type="entry name" value="Big_8"/>
    <property type="match status" value="1"/>
</dbReference>
<comment type="subcellular location">
    <subcellularLocation>
        <location evidence="1">Secreted</location>
        <location evidence="1">Cell wall</location>
        <topology evidence="1">Peptidoglycan-anchor</topology>
    </subcellularLocation>
</comment>
<sequence>MNTVPTGAVSRPALTRGAAAGLAALLTLLLAAISPLASTAHAAENPGITVTNMSLTRVDGSNADQEGNLNYYDNARLSFDWDASGTTLKPGDSFTIDLGTYFENLQVPSSLPMTVDHNGADTQVGTCDLTAKEITCTFNDKVTELQQAGFHNFKGNGSALLAITQTTTSQTADITANGTTQVDLPGPGGGIRGPENSPWQLYKWSSSFYNNYSELTWGVNFGANETTGTKLGTTFDGSRQTITFTDTLGEGMSFNQDLTRWVLNLRPDGQQNVRLTDASGADATTEHGDFDVKASVGSDGRTATLEVTGPFKADTNFTLEYPVTFAGGQATPGSTYSNTVTMNGTDLSSTQEQTYVQYFDINVEMERGFGSFEVAKSVEGDSAGATQGASFVVDVAYELPAAASSYSNWAAPEGRKPQGEDRTGTTSLTVKAGEVTQFDGTFPVGTKVTLSEDLSQSTAPEGASWKDPVFTIDGQQTSTFTIGDQVRTKVELTNAVVSGPPAAPPTPSTPATPSAPATPSTPAAPPATSTPGAPNAPESPGAPSAPATPDQPGTPTTPTAVPPTGGTPGGPPTLARTGANAAALLVLAGLGMGGGAFMLARRRSS</sequence>